<evidence type="ECO:0000313" key="3">
    <source>
        <dbReference type="EMBL" id="KDQ10108.1"/>
    </source>
</evidence>
<dbReference type="EMBL" id="KL198071">
    <property type="protein sequence ID" value="KDQ10108.1"/>
    <property type="molecule type" value="Genomic_DNA"/>
</dbReference>
<dbReference type="Gene3D" id="2.60.120.260">
    <property type="entry name" value="Galactose-binding domain-like"/>
    <property type="match status" value="1"/>
</dbReference>
<gene>
    <name evidence="3" type="ORF">BOTBODRAFT_36539</name>
</gene>
<dbReference type="PANTHER" id="PTHR37834:SF2">
    <property type="entry name" value="ESTERASE, SGNH HYDROLASE-TYPE"/>
    <property type="match status" value="1"/>
</dbReference>
<dbReference type="InterPro" id="IPR052762">
    <property type="entry name" value="PCW_deacetylase/CE"/>
</dbReference>
<dbReference type="InParanoid" id="A0A067M2V2"/>
<evidence type="ECO:0000313" key="4">
    <source>
        <dbReference type="Proteomes" id="UP000027195"/>
    </source>
</evidence>
<dbReference type="AlphaFoldDB" id="A0A067M2V2"/>
<evidence type="ECO:0000256" key="1">
    <source>
        <dbReference type="SAM" id="MobiDB-lite"/>
    </source>
</evidence>
<feature type="region of interest" description="Disordered" evidence="1">
    <location>
        <begin position="1"/>
        <end position="20"/>
    </location>
</feature>
<feature type="domain" description="SGNH hydrolase-type esterase" evidence="2">
    <location>
        <begin position="147"/>
        <end position="339"/>
    </location>
</feature>
<organism evidence="3 4">
    <name type="scientific">Botryobasidium botryosum (strain FD-172 SS1)</name>
    <dbReference type="NCBI Taxonomy" id="930990"/>
    <lineage>
        <taxon>Eukaryota</taxon>
        <taxon>Fungi</taxon>
        <taxon>Dikarya</taxon>
        <taxon>Basidiomycota</taxon>
        <taxon>Agaricomycotina</taxon>
        <taxon>Agaricomycetes</taxon>
        <taxon>Cantharellales</taxon>
        <taxon>Botryobasidiaceae</taxon>
        <taxon>Botryobasidium</taxon>
    </lineage>
</organism>
<accession>A0A067M2V2</accession>
<name>A0A067M2V2_BOTB1</name>
<dbReference type="SUPFAM" id="SSF52266">
    <property type="entry name" value="SGNH hydrolase"/>
    <property type="match status" value="1"/>
</dbReference>
<sequence>MINAADVSSRDEPATSAKNTVTLRPDHPLIHFHGRWDSAPGTWWAGSGFKLHVAGLKSLVLNLGSHTTAPLVAVGFSIDYAPFVTVNVSAGANIIPLPASISGKKNSSVLRLNVEGWQNNRIHLESVELNAGAQVLPYKPSELAFQFIGDSLTAGQYNVQGVVSSWGFLTAEAFKAEYTINAQPGACLTDQLCWGNYHGISYQYFKTEDTGYYYTTDHNYTTDWAFKRDISPTHVVLHIGANDNAYNITGDAFVTTYLGFLERLRKLYPQQPFFVFTPWGWPSADGSVGYYYDGRYAEIVQKRKKLGDKQIYLVDTTGWVGWDDVYHDNTHPNEQGHRRVAAQFGAWLEKWGLRPKKSWPTST</sequence>
<proteinExistence type="predicted"/>
<protein>
    <recommendedName>
        <fullName evidence="2">SGNH hydrolase-type esterase domain-containing protein</fullName>
    </recommendedName>
</protein>
<evidence type="ECO:0000259" key="2">
    <source>
        <dbReference type="Pfam" id="PF13472"/>
    </source>
</evidence>
<dbReference type="Gene3D" id="3.40.50.1110">
    <property type="entry name" value="SGNH hydrolase"/>
    <property type="match status" value="1"/>
</dbReference>
<dbReference type="InterPro" id="IPR036514">
    <property type="entry name" value="SGNH_hydro_sf"/>
</dbReference>
<dbReference type="InterPro" id="IPR013830">
    <property type="entry name" value="SGNH_hydro"/>
</dbReference>
<dbReference type="Proteomes" id="UP000027195">
    <property type="component" value="Unassembled WGS sequence"/>
</dbReference>
<dbReference type="OrthoDB" id="426133at2759"/>
<reference evidence="4" key="1">
    <citation type="journal article" date="2014" name="Proc. Natl. Acad. Sci. U.S.A.">
        <title>Extensive sampling of basidiomycete genomes demonstrates inadequacy of the white-rot/brown-rot paradigm for wood decay fungi.</title>
        <authorList>
            <person name="Riley R."/>
            <person name="Salamov A.A."/>
            <person name="Brown D.W."/>
            <person name="Nagy L.G."/>
            <person name="Floudas D."/>
            <person name="Held B.W."/>
            <person name="Levasseur A."/>
            <person name="Lombard V."/>
            <person name="Morin E."/>
            <person name="Otillar R."/>
            <person name="Lindquist E.A."/>
            <person name="Sun H."/>
            <person name="LaButti K.M."/>
            <person name="Schmutz J."/>
            <person name="Jabbour D."/>
            <person name="Luo H."/>
            <person name="Baker S.E."/>
            <person name="Pisabarro A.G."/>
            <person name="Walton J.D."/>
            <person name="Blanchette R.A."/>
            <person name="Henrissat B."/>
            <person name="Martin F."/>
            <person name="Cullen D."/>
            <person name="Hibbett D.S."/>
            <person name="Grigoriev I.V."/>
        </authorList>
    </citation>
    <scope>NUCLEOTIDE SEQUENCE [LARGE SCALE GENOMIC DNA]</scope>
    <source>
        <strain evidence="4">FD-172 SS1</strain>
    </source>
</reference>
<dbReference type="PANTHER" id="PTHR37834">
    <property type="entry name" value="GDSL-LIKE LIPASE/ACYLHYDROLASE DOMAIN PROTEIN (AFU_ORTHOLOGUE AFUA_2G00620)"/>
    <property type="match status" value="1"/>
</dbReference>
<dbReference type="Pfam" id="PF13472">
    <property type="entry name" value="Lipase_GDSL_2"/>
    <property type="match status" value="1"/>
</dbReference>
<keyword evidence="4" id="KW-1185">Reference proteome</keyword>
<dbReference type="HOGENOM" id="CLU_867551_0_0_1"/>